<dbReference type="STRING" id="1416778.SAMN05443633_11249"/>
<sequence length="126" mass="14162">MNKKIQNANPAIECENSLSAVEDSLFVLGGKWKLKIIIVLISGHTRFNEIQRRLNGISATVLSSELKSLEMNLLVKRVVHPEQTPVIVEYVPTAYAESLKEVVTILARWGVNHKRVITQDSKTIIK</sequence>
<organism evidence="5 6">
    <name type="scientific">Chryseobacterium arachidis</name>
    <dbReference type="NCBI Taxonomy" id="1416778"/>
    <lineage>
        <taxon>Bacteria</taxon>
        <taxon>Pseudomonadati</taxon>
        <taxon>Bacteroidota</taxon>
        <taxon>Flavobacteriia</taxon>
        <taxon>Flavobacteriales</taxon>
        <taxon>Weeksellaceae</taxon>
        <taxon>Chryseobacterium group</taxon>
        <taxon>Chryseobacterium</taxon>
    </lineage>
</organism>
<dbReference type="Gene3D" id="1.10.10.10">
    <property type="entry name" value="Winged helix-like DNA-binding domain superfamily/Winged helix DNA-binding domain"/>
    <property type="match status" value="1"/>
</dbReference>
<feature type="domain" description="HTH hxlR-type" evidence="4">
    <location>
        <begin position="14"/>
        <end position="118"/>
    </location>
</feature>
<dbReference type="EMBL" id="FQUT01000012">
    <property type="protein sequence ID" value="SHG24789.1"/>
    <property type="molecule type" value="Genomic_DNA"/>
</dbReference>
<dbReference type="PANTHER" id="PTHR33204">
    <property type="entry name" value="TRANSCRIPTIONAL REGULATOR, MARR FAMILY"/>
    <property type="match status" value="1"/>
</dbReference>
<dbReference type="InterPro" id="IPR002577">
    <property type="entry name" value="HTH_HxlR"/>
</dbReference>
<accession>A0A1M5I9I4</accession>
<gene>
    <name evidence="5" type="ORF">SAMN05443633_11249</name>
</gene>
<dbReference type="OrthoDB" id="769662at2"/>
<evidence type="ECO:0000256" key="1">
    <source>
        <dbReference type="ARBA" id="ARBA00023015"/>
    </source>
</evidence>
<keyword evidence="6" id="KW-1185">Reference proteome</keyword>
<keyword evidence="2" id="KW-0238">DNA-binding</keyword>
<evidence type="ECO:0000313" key="5">
    <source>
        <dbReference type="EMBL" id="SHG24789.1"/>
    </source>
</evidence>
<reference evidence="6" key="1">
    <citation type="submission" date="2016-11" db="EMBL/GenBank/DDBJ databases">
        <authorList>
            <person name="Varghese N."/>
            <person name="Submissions S."/>
        </authorList>
    </citation>
    <scope>NUCLEOTIDE SEQUENCE [LARGE SCALE GENOMIC DNA]</scope>
    <source>
        <strain evidence="6">DSM 27619</strain>
    </source>
</reference>
<dbReference type="InterPro" id="IPR036388">
    <property type="entry name" value="WH-like_DNA-bd_sf"/>
</dbReference>
<dbReference type="RefSeq" id="WP_072961444.1">
    <property type="nucleotide sequence ID" value="NZ_FQUT01000012.1"/>
</dbReference>
<dbReference type="Pfam" id="PF01638">
    <property type="entry name" value="HxlR"/>
    <property type="match status" value="1"/>
</dbReference>
<keyword evidence="3" id="KW-0804">Transcription</keyword>
<evidence type="ECO:0000256" key="2">
    <source>
        <dbReference type="ARBA" id="ARBA00023125"/>
    </source>
</evidence>
<dbReference type="PANTHER" id="PTHR33204:SF29">
    <property type="entry name" value="TRANSCRIPTIONAL REGULATOR"/>
    <property type="match status" value="1"/>
</dbReference>
<dbReference type="PROSITE" id="PS51118">
    <property type="entry name" value="HTH_HXLR"/>
    <property type="match status" value="1"/>
</dbReference>
<dbReference type="AlphaFoldDB" id="A0A1M5I9I4"/>
<dbReference type="SUPFAM" id="SSF46785">
    <property type="entry name" value="Winged helix' DNA-binding domain"/>
    <property type="match status" value="1"/>
</dbReference>
<dbReference type="InterPro" id="IPR036390">
    <property type="entry name" value="WH_DNA-bd_sf"/>
</dbReference>
<protein>
    <submittedName>
        <fullName evidence="5">Transcriptional regulator, HxlR family</fullName>
    </submittedName>
</protein>
<proteinExistence type="predicted"/>
<evidence type="ECO:0000313" key="6">
    <source>
        <dbReference type="Proteomes" id="UP000184518"/>
    </source>
</evidence>
<name>A0A1M5I9I4_9FLAO</name>
<dbReference type="Proteomes" id="UP000184518">
    <property type="component" value="Unassembled WGS sequence"/>
</dbReference>
<keyword evidence="1" id="KW-0805">Transcription regulation</keyword>
<evidence type="ECO:0000259" key="4">
    <source>
        <dbReference type="PROSITE" id="PS51118"/>
    </source>
</evidence>
<evidence type="ECO:0000256" key="3">
    <source>
        <dbReference type="ARBA" id="ARBA00023163"/>
    </source>
</evidence>
<dbReference type="GO" id="GO:0003677">
    <property type="term" value="F:DNA binding"/>
    <property type="evidence" value="ECO:0007669"/>
    <property type="project" value="UniProtKB-KW"/>
</dbReference>